<keyword evidence="2" id="KW-1185">Reference proteome</keyword>
<dbReference type="EMBL" id="CAJJDP010000081">
    <property type="protein sequence ID" value="CAD8184259.1"/>
    <property type="molecule type" value="Genomic_DNA"/>
</dbReference>
<comment type="caution">
    <text evidence="1">The sequence shown here is derived from an EMBL/GenBank/DDBJ whole genome shotgun (WGS) entry which is preliminary data.</text>
</comment>
<reference evidence="1" key="1">
    <citation type="submission" date="2021-01" db="EMBL/GenBank/DDBJ databases">
        <authorList>
            <consortium name="Genoscope - CEA"/>
            <person name="William W."/>
        </authorList>
    </citation>
    <scope>NUCLEOTIDE SEQUENCE</scope>
</reference>
<protein>
    <submittedName>
        <fullName evidence="1">Uncharacterized protein</fullName>
    </submittedName>
</protein>
<organism evidence="1 2">
    <name type="scientific">Paramecium octaurelia</name>
    <dbReference type="NCBI Taxonomy" id="43137"/>
    <lineage>
        <taxon>Eukaryota</taxon>
        <taxon>Sar</taxon>
        <taxon>Alveolata</taxon>
        <taxon>Ciliophora</taxon>
        <taxon>Intramacronucleata</taxon>
        <taxon>Oligohymenophorea</taxon>
        <taxon>Peniculida</taxon>
        <taxon>Parameciidae</taxon>
        <taxon>Paramecium</taxon>
    </lineage>
</organism>
<accession>A0A8S1W8Q2</accession>
<evidence type="ECO:0000313" key="1">
    <source>
        <dbReference type="EMBL" id="CAD8184259.1"/>
    </source>
</evidence>
<sequence>MKLLLQIYQSMDQKLMINMLQQSHQHVVQKQLISQQQFDFFRLRGLHLDVICKQSHPSTKHESLVMNLVSKKISSFTTSAKNERAPNNEGRQIQILITVVLNTWRIQIFQRQDQLIMLITQEKNAQSKLAKKIRAEHQRVYTFRKAIINLKLLKKDLNEYLFYLSKLNDASNY</sequence>
<dbReference type="AlphaFoldDB" id="A0A8S1W8Q2"/>
<evidence type="ECO:0000313" key="2">
    <source>
        <dbReference type="Proteomes" id="UP000683925"/>
    </source>
</evidence>
<dbReference type="Proteomes" id="UP000683925">
    <property type="component" value="Unassembled WGS sequence"/>
</dbReference>
<gene>
    <name evidence="1" type="ORF">POCTA_138.1.T0820231</name>
</gene>
<proteinExistence type="predicted"/>
<name>A0A8S1W8Q2_PAROT</name>